<dbReference type="OrthoDB" id="204784at2759"/>
<dbReference type="GO" id="GO:0006888">
    <property type="term" value="P:endoplasmic reticulum to Golgi vesicle-mediated transport"/>
    <property type="evidence" value="ECO:0007669"/>
    <property type="project" value="InterPro"/>
</dbReference>
<keyword evidence="2" id="KW-0472">Membrane</keyword>
<dbReference type="Proteomes" id="UP000623129">
    <property type="component" value="Unassembled WGS sequence"/>
</dbReference>
<dbReference type="GO" id="GO:0005829">
    <property type="term" value="C:cytosol"/>
    <property type="evidence" value="ECO:0007669"/>
    <property type="project" value="GOC"/>
</dbReference>
<evidence type="ECO:0000313" key="4">
    <source>
        <dbReference type="Proteomes" id="UP000623129"/>
    </source>
</evidence>
<dbReference type="InterPro" id="IPR045176">
    <property type="entry name" value="Got1"/>
</dbReference>
<comment type="caution">
    <text evidence="3">The sequence shown here is derived from an EMBL/GenBank/DDBJ whole genome shotgun (WGS) entry which is preliminary data.</text>
</comment>
<dbReference type="AlphaFoldDB" id="A0A833QIG8"/>
<evidence type="ECO:0000313" key="3">
    <source>
        <dbReference type="EMBL" id="KAF3323259.1"/>
    </source>
</evidence>
<dbReference type="PANTHER" id="PTHR21493:SF244">
    <property type="entry name" value="OS07G0593400 PROTEIN"/>
    <property type="match status" value="1"/>
</dbReference>
<keyword evidence="2" id="KW-1133">Transmembrane helix</keyword>
<dbReference type="PANTHER" id="PTHR21493">
    <property type="entry name" value="CGI-141-RELATED/LIPASE CONTAINING PROTEIN"/>
    <property type="match status" value="1"/>
</dbReference>
<proteinExistence type="predicted"/>
<reference evidence="3" key="1">
    <citation type="submission" date="2020-01" db="EMBL/GenBank/DDBJ databases">
        <title>Genome sequence of Kobresia littledalei, the first chromosome-level genome in the family Cyperaceae.</title>
        <authorList>
            <person name="Qu G."/>
        </authorList>
    </citation>
    <scope>NUCLEOTIDE SEQUENCE</scope>
    <source>
        <strain evidence="3">C.B.Clarke</strain>
        <tissue evidence="3">Leaf</tissue>
    </source>
</reference>
<name>A0A833QIG8_9POAL</name>
<accession>A0A833QIG8</accession>
<feature type="compositionally biased region" description="Basic residues" evidence="1">
    <location>
        <begin position="207"/>
        <end position="216"/>
    </location>
</feature>
<evidence type="ECO:0000256" key="2">
    <source>
        <dbReference type="SAM" id="Phobius"/>
    </source>
</evidence>
<gene>
    <name evidence="3" type="ORF">FCM35_KLT11990</name>
</gene>
<keyword evidence="4" id="KW-1185">Reference proteome</keyword>
<dbReference type="EMBL" id="SWLB01000023">
    <property type="protein sequence ID" value="KAF3323259.1"/>
    <property type="molecule type" value="Genomic_DNA"/>
</dbReference>
<protein>
    <submittedName>
        <fullName evidence="3">Got1/Sft2-like vescicle transport protein family isoform 4</fullName>
    </submittedName>
</protein>
<sequence>MVSFEMNDMKKIGLGLTGFGVFFSFLGIIFLFDKGFLAMGNALFVNLTKAIYPVPDSFHIRTDDDNWPEIHNAVLHEAQELQGYNIIWDWLFNGAYRLASDWHDFGGLRSMFESDVFFFHVLQLVTRYRGRRGRVPVFDPLVESLELFINVSRATAHRHFCVSSLDNSDSQQLISPEKQDKRRPKLVDSKKHQELPLPPIPFPDIHHRSKKQRRCAHRPDRSPSNRTLEPKPRILLTDSPTARKLIISSSQCSSMISLSSSTFFSNFSLQLQNTASLSNFSWRSCGNICGLVKSGVKRTRGRGNGEGLCILSIEPCPIVLCFSSEKRSWLFLVKNFAL</sequence>
<dbReference type="GO" id="GO:0042147">
    <property type="term" value="P:retrograde transport, endosome to Golgi"/>
    <property type="evidence" value="ECO:0007669"/>
    <property type="project" value="InterPro"/>
</dbReference>
<keyword evidence="2" id="KW-0812">Transmembrane</keyword>
<feature type="region of interest" description="Disordered" evidence="1">
    <location>
        <begin position="171"/>
        <end position="231"/>
    </location>
</feature>
<feature type="compositionally biased region" description="Basic and acidic residues" evidence="1">
    <location>
        <begin position="177"/>
        <end position="194"/>
    </location>
</feature>
<evidence type="ECO:0000256" key="1">
    <source>
        <dbReference type="SAM" id="MobiDB-lite"/>
    </source>
</evidence>
<feature type="transmembrane region" description="Helical" evidence="2">
    <location>
        <begin position="12"/>
        <end position="32"/>
    </location>
</feature>
<organism evidence="3 4">
    <name type="scientific">Carex littledalei</name>
    <dbReference type="NCBI Taxonomy" id="544730"/>
    <lineage>
        <taxon>Eukaryota</taxon>
        <taxon>Viridiplantae</taxon>
        <taxon>Streptophyta</taxon>
        <taxon>Embryophyta</taxon>
        <taxon>Tracheophyta</taxon>
        <taxon>Spermatophyta</taxon>
        <taxon>Magnoliopsida</taxon>
        <taxon>Liliopsida</taxon>
        <taxon>Poales</taxon>
        <taxon>Cyperaceae</taxon>
        <taxon>Cyperoideae</taxon>
        <taxon>Cariceae</taxon>
        <taxon>Carex</taxon>
        <taxon>Carex subgen. Euthyceras</taxon>
    </lineage>
</organism>
<feature type="compositionally biased region" description="Basic and acidic residues" evidence="1">
    <location>
        <begin position="217"/>
        <end position="231"/>
    </location>
</feature>